<evidence type="ECO:0000259" key="2">
    <source>
        <dbReference type="Pfam" id="PF13556"/>
    </source>
</evidence>
<dbReference type="Pfam" id="PF13556">
    <property type="entry name" value="HTH_30"/>
    <property type="match status" value="1"/>
</dbReference>
<comment type="similarity">
    <text evidence="1">Belongs to the CdaR family.</text>
</comment>
<dbReference type="PANTHER" id="PTHR33744">
    <property type="entry name" value="CARBOHYDRATE DIACID REGULATOR"/>
    <property type="match status" value="1"/>
</dbReference>
<reference evidence="4" key="1">
    <citation type="journal article" date="2021" name="PeerJ">
        <title>Extensive microbial diversity within the chicken gut microbiome revealed by metagenomics and culture.</title>
        <authorList>
            <person name="Gilroy R."/>
            <person name="Ravi A."/>
            <person name="Getino M."/>
            <person name="Pursley I."/>
            <person name="Horton D.L."/>
            <person name="Alikhan N.F."/>
            <person name="Baker D."/>
            <person name="Gharbi K."/>
            <person name="Hall N."/>
            <person name="Watson M."/>
            <person name="Adriaenssens E.M."/>
            <person name="Foster-Nyarko E."/>
            <person name="Jarju S."/>
            <person name="Secka A."/>
            <person name="Antonio M."/>
            <person name="Oren A."/>
            <person name="Chaudhuri R.R."/>
            <person name="La Ragione R."/>
            <person name="Hildebrand F."/>
            <person name="Pallen M.J."/>
        </authorList>
    </citation>
    <scope>NUCLEOTIDE SEQUENCE</scope>
    <source>
        <strain evidence="4">ChiSxjej3B15-1167</strain>
    </source>
</reference>
<dbReference type="SUPFAM" id="SSF46689">
    <property type="entry name" value="Homeodomain-like"/>
    <property type="match status" value="1"/>
</dbReference>
<accession>A0A9D1X2V8</accession>
<comment type="caution">
    <text evidence="4">The sequence shown here is derived from an EMBL/GenBank/DDBJ whole genome shotgun (WGS) entry which is preliminary data.</text>
</comment>
<dbReference type="InterPro" id="IPR025736">
    <property type="entry name" value="PucR_C-HTH_dom"/>
</dbReference>
<gene>
    <name evidence="4" type="ORF">H9849_02175</name>
</gene>
<feature type="domain" description="CdaR GGDEF-like" evidence="3">
    <location>
        <begin position="89"/>
        <end position="210"/>
    </location>
</feature>
<proteinExistence type="inferred from homology"/>
<dbReference type="InterPro" id="IPR009057">
    <property type="entry name" value="Homeodomain-like_sf"/>
</dbReference>
<organism evidence="4 5">
    <name type="scientific">Candidatus Anaerobutyricum stercoripullorum</name>
    <dbReference type="NCBI Taxonomy" id="2838456"/>
    <lineage>
        <taxon>Bacteria</taxon>
        <taxon>Bacillati</taxon>
        <taxon>Bacillota</taxon>
        <taxon>Clostridia</taxon>
        <taxon>Lachnospirales</taxon>
        <taxon>Lachnospiraceae</taxon>
        <taxon>Anaerobutyricum</taxon>
    </lineage>
</organism>
<dbReference type="InterPro" id="IPR041522">
    <property type="entry name" value="CdaR_GGDEF"/>
</dbReference>
<dbReference type="EMBL" id="DXEQ01000062">
    <property type="protein sequence ID" value="HIX71808.1"/>
    <property type="molecule type" value="Genomic_DNA"/>
</dbReference>
<dbReference type="AlphaFoldDB" id="A0A9D1X2V8"/>
<reference evidence="4" key="2">
    <citation type="submission" date="2021-04" db="EMBL/GenBank/DDBJ databases">
        <authorList>
            <person name="Gilroy R."/>
        </authorList>
    </citation>
    <scope>NUCLEOTIDE SEQUENCE</scope>
    <source>
        <strain evidence="4">ChiSxjej3B15-1167</strain>
    </source>
</reference>
<evidence type="ECO:0000259" key="3">
    <source>
        <dbReference type="Pfam" id="PF17853"/>
    </source>
</evidence>
<name>A0A9D1X2V8_9FIRM</name>
<dbReference type="Proteomes" id="UP000886805">
    <property type="component" value="Unassembled WGS sequence"/>
</dbReference>
<dbReference type="Pfam" id="PF17853">
    <property type="entry name" value="GGDEF_2"/>
    <property type="match status" value="1"/>
</dbReference>
<evidence type="ECO:0000256" key="1">
    <source>
        <dbReference type="ARBA" id="ARBA00006754"/>
    </source>
</evidence>
<protein>
    <submittedName>
        <fullName evidence="4">Helix-turn-helix domain-containing protein</fullName>
    </submittedName>
</protein>
<evidence type="ECO:0000313" key="4">
    <source>
        <dbReference type="EMBL" id="HIX71808.1"/>
    </source>
</evidence>
<feature type="domain" description="PucR C-terminal helix-turn-helix" evidence="2">
    <location>
        <begin position="263"/>
        <end position="314"/>
    </location>
</feature>
<dbReference type="InterPro" id="IPR042070">
    <property type="entry name" value="PucR_C-HTH_sf"/>
</dbReference>
<dbReference type="Gene3D" id="1.10.10.2840">
    <property type="entry name" value="PucR C-terminal helix-turn-helix domain"/>
    <property type="match status" value="1"/>
</dbReference>
<evidence type="ECO:0000313" key="5">
    <source>
        <dbReference type="Proteomes" id="UP000886805"/>
    </source>
</evidence>
<sequence length="335" mass="37808">MENTREFKKEQMDIRRKLDELKRITGLPLTIADAAGPADNVNGCSSENNSAAGAREEQVLYTIHQLDALIAAYKETNSREAVFKRWITGDMETHELIHTAKRFHVPLSACRALFLVESRDTMDSSVMTILQHAFPDSSQVWLVPMTASQLAIVYTFSETVSEDEVHSTAYLVMDLLNAEALIQVKVSFSSVLEYLNQLPAACQEAGLALNAGKIFYPDQNVYPYNKLGIGRLIYGLSRERCSAYLKEVLGTDSPDFFQTETVHVINSFLDHNMNIAETTRHLHMHRNTLIYRLEQIQKETGLDIRQFHDAMTIKTVLFVLNYIDNSQSPAAKSGQ</sequence>
<dbReference type="InterPro" id="IPR051448">
    <property type="entry name" value="CdaR-like_regulators"/>
</dbReference>